<dbReference type="EMBL" id="CP038636">
    <property type="protein sequence ID" value="QBY55766.1"/>
    <property type="molecule type" value="Genomic_DNA"/>
</dbReference>
<proteinExistence type="predicted"/>
<dbReference type="Proteomes" id="UP000295294">
    <property type="component" value="Plasmid unnamed1"/>
</dbReference>
<keyword evidence="1" id="KW-0472">Membrane</keyword>
<gene>
    <name evidence="2" type="ORF">E0W60_32900</name>
</gene>
<dbReference type="RefSeq" id="WP_135706973.1">
    <property type="nucleotide sequence ID" value="NZ_CP038636.1"/>
</dbReference>
<organism evidence="2 3">
    <name type="scientific">Cupriavidus oxalaticus</name>
    <dbReference type="NCBI Taxonomy" id="96344"/>
    <lineage>
        <taxon>Bacteria</taxon>
        <taxon>Pseudomonadati</taxon>
        <taxon>Pseudomonadota</taxon>
        <taxon>Betaproteobacteria</taxon>
        <taxon>Burkholderiales</taxon>
        <taxon>Burkholderiaceae</taxon>
        <taxon>Cupriavidus</taxon>
    </lineage>
</organism>
<dbReference type="OrthoDB" id="5137249at2"/>
<feature type="transmembrane region" description="Helical" evidence="1">
    <location>
        <begin position="67"/>
        <end position="88"/>
    </location>
</feature>
<geneLocation type="plasmid" evidence="2">
    <name>unnamed1</name>
</geneLocation>
<keyword evidence="2" id="KW-0614">Plasmid</keyword>
<evidence type="ECO:0000256" key="1">
    <source>
        <dbReference type="SAM" id="Phobius"/>
    </source>
</evidence>
<evidence type="ECO:0000313" key="2">
    <source>
        <dbReference type="EMBL" id="QBY55766.1"/>
    </source>
</evidence>
<reference evidence="2 3" key="1">
    <citation type="submission" date="2019-03" db="EMBL/GenBank/DDBJ databases">
        <title>Efficiently degradation of phenoxyalkanoic acid herbicides by Cupriavidus oxalaticus strain X32.</title>
        <authorList>
            <person name="Sheng X."/>
        </authorList>
    </citation>
    <scope>NUCLEOTIDE SEQUENCE [LARGE SCALE GENOMIC DNA]</scope>
    <source>
        <strain evidence="2 3">X32</strain>
        <plasmid evidence="2 3">unnamed1</plasmid>
    </source>
</reference>
<evidence type="ECO:0008006" key="4">
    <source>
        <dbReference type="Google" id="ProtNLM"/>
    </source>
</evidence>
<sequence>MAATALVVSCGVAVLIGMQGAWHSLMRAQERYYTAHRFADVFASVKRAPLLVADQIRALPGEASRRALLSMTGIALAVGLMIVGRFGLDGVGEILALQFGRVQHDDVALVFADTQPDSAVFDMAAFPGVLRAEGFRVAPVWLRHGHRTKRAEVTGLDAGSELREVVGYTSGRREIRTDGLVISARLASLLQLQVGDHVEVAFLEGRRASQ</sequence>
<accession>A0A4P7LHY3</accession>
<evidence type="ECO:0000313" key="3">
    <source>
        <dbReference type="Proteomes" id="UP000295294"/>
    </source>
</evidence>
<dbReference type="AlphaFoldDB" id="A0A4P7LHY3"/>
<protein>
    <recommendedName>
        <fullName evidence="4">ABC transporter permease</fullName>
    </recommendedName>
</protein>
<dbReference type="KEGG" id="cox:E0W60_32900"/>
<keyword evidence="1" id="KW-1133">Transmembrane helix</keyword>
<name>A0A4P7LHY3_9BURK</name>
<keyword evidence="1" id="KW-0812">Transmembrane</keyword>